<keyword evidence="2" id="KW-1133">Transmembrane helix</keyword>
<organism evidence="3 4">
    <name type="scientific">Dioscorea cayennensis subsp. rotundata</name>
    <name type="common">White Guinea yam</name>
    <name type="synonym">Dioscorea rotundata</name>
    <dbReference type="NCBI Taxonomy" id="55577"/>
    <lineage>
        <taxon>Eukaryota</taxon>
        <taxon>Viridiplantae</taxon>
        <taxon>Streptophyta</taxon>
        <taxon>Embryophyta</taxon>
        <taxon>Tracheophyta</taxon>
        <taxon>Spermatophyta</taxon>
        <taxon>Magnoliopsida</taxon>
        <taxon>Liliopsida</taxon>
        <taxon>Dioscoreales</taxon>
        <taxon>Dioscoreaceae</taxon>
        <taxon>Dioscorea</taxon>
    </lineage>
</organism>
<accession>A0AB40B4S6</accession>
<dbReference type="AlphaFoldDB" id="A0AB40B4S6"/>
<dbReference type="RefSeq" id="XP_039122149.1">
    <property type="nucleotide sequence ID" value="XM_039266215.1"/>
</dbReference>
<evidence type="ECO:0000256" key="1">
    <source>
        <dbReference type="SAM" id="MobiDB-lite"/>
    </source>
</evidence>
<feature type="transmembrane region" description="Helical" evidence="2">
    <location>
        <begin position="515"/>
        <end position="539"/>
    </location>
</feature>
<dbReference type="PANTHER" id="PTHR48223:SF1">
    <property type="entry name" value="ABC TRANSMEMBRANE TYPE-1 DOMAIN-CONTAINING PROTEIN"/>
    <property type="match status" value="1"/>
</dbReference>
<evidence type="ECO:0000313" key="4">
    <source>
        <dbReference type="RefSeq" id="XP_039122149.1"/>
    </source>
</evidence>
<feature type="region of interest" description="Disordered" evidence="1">
    <location>
        <begin position="431"/>
        <end position="456"/>
    </location>
</feature>
<evidence type="ECO:0000256" key="2">
    <source>
        <dbReference type="SAM" id="Phobius"/>
    </source>
</evidence>
<dbReference type="PANTHER" id="PTHR48223">
    <property type="entry name" value="DEFECTIVE 2759, PUTATIVE ISOFORM 1-RELATED"/>
    <property type="match status" value="1"/>
</dbReference>
<feature type="transmembrane region" description="Helical" evidence="2">
    <location>
        <begin position="559"/>
        <end position="581"/>
    </location>
</feature>
<keyword evidence="2" id="KW-0812">Transmembrane</keyword>
<reference evidence="4" key="1">
    <citation type="submission" date="2025-08" db="UniProtKB">
        <authorList>
            <consortium name="RefSeq"/>
        </authorList>
    </citation>
    <scope>IDENTIFICATION</scope>
</reference>
<sequence>MEIPQQQQSIWGHLPLLVGSSSKESVEYILQALWRTRRTGLDSADRIIIRDMLHLPDDSDLDPLLLCLRILIRRCVYANISKDEIQKLFPEEVLPELKRLLTLLLQKFQREWREDIQNEQGSLPHLKAMTSDMANEKEDSTGQVPVVNMELQSDNQRLSGETEIKFQLEKDALETMLKSMYSIKGSVDTEVQRFFLYFLFRWSLCFINLKVQQMESCTLRYREKTAVGWSLVFVNLKVQQRERTAGGWLFINLKVQQMESTAPCGYSTRIGLLSSRYPFFFSTVSYFPLSLPLCSSALPLRPFSGDLLASLSSLSGTGLILLINEDLIGIMALITHQTQVSYPKVSPKTKSWTRGVKLKASVSFQLLNRVDHVIPLEHRLRLRNHPICWMKGKSFKIKSFKGNAQNSESDGRDSSTKFSKATFQLSKTQNGREDFITESPHPEKRTLSYTSGDREDSVGSSRAIQNLFRKWLIILRSQASNQIVDVDVKKEQVQTGISQSQNMTFKKRSGQIVKAAFMFFIGLDAAISLPLLIFVPWYLTVNMVYGAEVTKELAPLWVLGPIIVALYVKIVQGLCALYVYCFKQAIRLIRNLPAYSLLVYNYISEGKLKAFIWAYFWKPIIDIKNLDYGELARQKLKQIQEWGMEKYLDYVESIWPYYCRTIRFLKKANLI</sequence>
<keyword evidence="2" id="KW-0472">Membrane</keyword>
<gene>
    <name evidence="4" type="primary">LOC120258780</name>
</gene>
<name>A0AB40B4S6_DIOCR</name>
<proteinExistence type="predicted"/>
<dbReference type="Proteomes" id="UP001515500">
    <property type="component" value="Chromosome 4"/>
</dbReference>
<protein>
    <submittedName>
        <fullName evidence="4">Uncharacterized protein LOC120258780</fullName>
    </submittedName>
</protein>
<evidence type="ECO:0000313" key="3">
    <source>
        <dbReference type="Proteomes" id="UP001515500"/>
    </source>
</evidence>
<keyword evidence="3" id="KW-1185">Reference proteome</keyword>
<dbReference type="GeneID" id="120258780"/>